<dbReference type="SMART" id="SM00342">
    <property type="entry name" value="HTH_ARAC"/>
    <property type="match status" value="1"/>
</dbReference>
<evidence type="ECO:0000256" key="1">
    <source>
        <dbReference type="ARBA" id="ARBA00023015"/>
    </source>
</evidence>
<dbReference type="Proteomes" id="UP000636811">
    <property type="component" value="Unassembled WGS sequence"/>
</dbReference>
<sequence>MMDAMRYAAHAGNKTQCQLSIISAKPEMPVNSNTGISVKPGRAHEFPEHYDYLAIIGGTLKCLSRGQADDLKYIRRAHQAGVPVVGIGTGSFILAKAGLLNGRRASVHPFHNEEFRKRFPGVYAEEGFDFIDEGDVLTCPGGISTLTLATELIRQHAGEETAAKASHRLSLGHDEFRTAAISRPANISLIADPRLRQVVMLIEQYLARPLSTAWLAHQVKLSARQLTRLFDAELGKSPREFIRSARLRYACWLLNNTQESITEIAVRMGFSDCAHFIRHFQNEYGCTPGFWRGQNEQLSARASM</sequence>
<keyword evidence="2" id="KW-0238">DNA-binding</keyword>
<organism evidence="5 6">
    <name type="scientific">Rahnella laticis</name>
    <dbReference type="NCBI Taxonomy" id="2787622"/>
    <lineage>
        <taxon>Bacteria</taxon>
        <taxon>Pseudomonadati</taxon>
        <taxon>Pseudomonadota</taxon>
        <taxon>Gammaproteobacteria</taxon>
        <taxon>Enterobacterales</taxon>
        <taxon>Yersiniaceae</taxon>
        <taxon>Rahnella</taxon>
    </lineage>
</organism>
<name>A0ABS0E8Q8_9GAMM</name>
<dbReference type="Pfam" id="PF01965">
    <property type="entry name" value="DJ-1_PfpI"/>
    <property type="match status" value="1"/>
</dbReference>
<keyword evidence="1" id="KW-0805">Transcription regulation</keyword>
<evidence type="ECO:0000259" key="4">
    <source>
        <dbReference type="PROSITE" id="PS01124"/>
    </source>
</evidence>
<accession>A0ABS0E8Q8</accession>
<dbReference type="InterPro" id="IPR050204">
    <property type="entry name" value="AraC_XylS_family_regulators"/>
</dbReference>
<dbReference type="SUPFAM" id="SSF46689">
    <property type="entry name" value="Homeodomain-like"/>
    <property type="match status" value="2"/>
</dbReference>
<dbReference type="PANTHER" id="PTHR46796">
    <property type="entry name" value="HTH-TYPE TRANSCRIPTIONAL ACTIVATOR RHAS-RELATED"/>
    <property type="match status" value="1"/>
</dbReference>
<dbReference type="Pfam" id="PF12833">
    <property type="entry name" value="HTH_18"/>
    <property type="match status" value="1"/>
</dbReference>
<proteinExistence type="predicted"/>
<evidence type="ECO:0000256" key="2">
    <source>
        <dbReference type="ARBA" id="ARBA00023125"/>
    </source>
</evidence>
<dbReference type="Gene3D" id="3.40.50.880">
    <property type="match status" value="1"/>
</dbReference>
<comment type="caution">
    <text evidence="5">The sequence shown here is derived from an EMBL/GenBank/DDBJ whole genome shotgun (WGS) entry which is preliminary data.</text>
</comment>
<dbReference type="InterPro" id="IPR018060">
    <property type="entry name" value="HTH_AraC"/>
</dbReference>
<dbReference type="InterPro" id="IPR009057">
    <property type="entry name" value="Homeodomain-like_sf"/>
</dbReference>
<evidence type="ECO:0000313" key="6">
    <source>
        <dbReference type="Proteomes" id="UP000636811"/>
    </source>
</evidence>
<dbReference type="PROSITE" id="PS00041">
    <property type="entry name" value="HTH_ARAC_FAMILY_1"/>
    <property type="match status" value="1"/>
</dbReference>
<gene>
    <name evidence="5" type="ORF">IV433_18830</name>
</gene>
<reference evidence="5 6" key="1">
    <citation type="submission" date="2020-11" db="EMBL/GenBank/DDBJ databases">
        <title>Taxonomic investigation of Rahnella strains.</title>
        <authorList>
            <person name="Lee S.D."/>
        </authorList>
    </citation>
    <scope>NUCLEOTIDE SEQUENCE [LARGE SCALE GENOMIC DNA]</scope>
    <source>
        <strain evidence="5 6">SAP-17</strain>
    </source>
</reference>
<feature type="domain" description="HTH araC/xylS-type" evidence="4">
    <location>
        <begin position="196"/>
        <end position="294"/>
    </location>
</feature>
<dbReference type="InterPro" id="IPR020449">
    <property type="entry name" value="Tscrpt_reg_AraC-type_HTH"/>
</dbReference>
<dbReference type="InterPro" id="IPR018062">
    <property type="entry name" value="HTH_AraC-typ_CS"/>
</dbReference>
<dbReference type="EMBL" id="JADOBI010000009">
    <property type="protein sequence ID" value="MBF7981470.1"/>
    <property type="molecule type" value="Genomic_DNA"/>
</dbReference>
<keyword evidence="3" id="KW-0804">Transcription</keyword>
<keyword evidence="6" id="KW-1185">Reference proteome</keyword>
<dbReference type="PROSITE" id="PS01124">
    <property type="entry name" value="HTH_ARAC_FAMILY_2"/>
    <property type="match status" value="1"/>
</dbReference>
<evidence type="ECO:0000313" key="5">
    <source>
        <dbReference type="EMBL" id="MBF7981470.1"/>
    </source>
</evidence>
<dbReference type="InterPro" id="IPR029062">
    <property type="entry name" value="Class_I_gatase-like"/>
</dbReference>
<dbReference type="Gene3D" id="1.10.10.60">
    <property type="entry name" value="Homeodomain-like"/>
    <property type="match status" value="1"/>
</dbReference>
<dbReference type="PRINTS" id="PR00032">
    <property type="entry name" value="HTHARAC"/>
</dbReference>
<protein>
    <submittedName>
        <fullName evidence="5">Helix-turn-helix domain-containing protein</fullName>
    </submittedName>
</protein>
<dbReference type="InterPro" id="IPR002818">
    <property type="entry name" value="DJ-1/PfpI"/>
</dbReference>
<evidence type="ECO:0000256" key="3">
    <source>
        <dbReference type="ARBA" id="ARBA00023163"/>
    </source>
</evidence>
<dbReference type="CDD" id="cd03136">
    <property type="entry name" value="GATase1_AraC_ArgR_like"/>
    <property type="match status" value="1"/>
</dbReference>
<dbReference type="SUPFAM" id="SSF52317">
    <property type="entry name" value="Class I glutamine amidotransferase-like"/>
    <property type="match status" value="1"/>
</dbReference>